<proteinExistence type="predicted"/>
<keyword evidence="3" id="KW-1185">Reference proteome</keyword>
<dbReference type="Proteomes" id="UP000765509">
    <property type="component" value="Unassembled WGS sequence"/>
</dbReference>
<dbReference type="AlphaFoldDB" id="A0A9Q3KHT5"/>
<gene>
    <name evidence="2" type="ORF">O181_120106</name>
</gene>
<feature type="region of interest" description="Disordered" evidence="1">
    <location>
        <begin position="1"/>
        <end position="35"/>
    </location>
</feature>
<evidence type="ECO:0000256" key="1">
    <source>
        <dbReference type="SAM" id="MobiDB-lite"/>
    </source>
</evidence>
<evidence type="ECO:0000313" key="2">
    <source>
        <dbReference type="EMBL" id="MBW0580391.1"/>
    </source>
</evidence>
<organism evidence="2 3">
    <name type="scientific">Austropuccinia psidii MF-1</name>
    <dbReference type="NCBI Taxonomy" id="1389203"/>
    <lineage>
        <taxon>Eukaryota</taxon>
        <taxon>Fungi</taxon>
        <taxon>Dikarya</taxon>
        <taxon>Basidiomycota</taxon>
        <taxon>Pucciniomycotina</taxon>
        <taxon>Pucciniomycetes</taxon>
        <taxon>Pucciniales</taxon>
        <taxon>Sphaerophragmiaceae</taxon>
        <taxon>Austropuccinia</taxon>
    </lineage>
</organism>
<reference evidence="2" key="1">
    <citation type="submission" date="2021-03" db="EMBL/GenBank/DDBJ databases">
        <title>Draft genome sequence of rust myrtle Austropuccinia psidii MF-1, a brazilian biotype.</title>
        <authorList>
            <person name="Quecine M.C."/>
            <person name="Pachon D.M.R."/>
            <person name="Bonatelli M.L."/>
            <person name="Correr F.H."/>
            <person name="Franceschini L.M."/>
            <person name="Leite T.F."/>
            <person name="Margarido G.R.A."/>
            <person name="Almeida C.A."/>
            <person name="Ferrarezi J.A."/>
            <person name="Labate C.A."/>
        </authorList>
    </citation>
    <scope>NUCLEOTIDE SEQUENCE</scope>
    <source>
        <strain evidence="2">MF-1</strain>
    </source>
</reference>
<protein>
    <submittedName>
        <fullName evidence="2">Uncharacterized protein</fullName>
    </submittedName>
</protein>
<comment type="caution">
    <text evidence="2">The sequence shown here is derived from an EMBL/GenBank/DDBJ whole genome shotgun (WGS) entry which is preliminary data.</text>
</comment>
<dbReference type="EMBL" id="AVOT02107415">
    <property type="protein sequence ID" value="MBW0580391.1"/>
    <property type="molecule type" value="Genomic_DNA"/>
</dbReference>
<sequence length="91" mass="10161">MATIMGKISQAATPRDNSKAPSFKTPSMKAPDPFDGTQAHKLRGFIHSCQVIFHNDPESFPSDRKKFLYSTSFLTVRAGKRIEPYLSNISN</sequence>
<evidence type="ECO:0000313" key="3">
    <source>
        <dbReference type="Proteomes" id="UP000765509"/>
    </source>
</evidence>
<name>A0A9Q3KHT5_9BASI</name>
<accession>A0A9Q3KHT5</accession>